<comment type="caution">
    <text evidence="13">The sequence shown here is derived from an EMBL/GenBank/DDBJ whole genome shotgun (WGS) entry which is preliminary data.</text>
</comment>
<reference evidence="14" key="1">
    <citation type="journal article" date="2019" name="Int. J. Syst. Evol. Microbiol.">
        <title>The Global Catalogue of Microorganisms (GCM) 10K type strain sequencing project: providing services to taxonomists for standard genome sequencing and annotation.</title>
        <authorList>
            <consortium name="The Broad Institute Genomics Platform"/>
            <consortium name="The Broad Institute Genome Sequencing Center for Infectious Disease"/>
            <person name="Wu L."/>
            <person name="Ma J."/>
        </authorList>
    </citation>
    <scope>NUCLEOTIDE SEQUENCE [LARGE SCALE GENOMIC DNA]</scope>
    <source>
        <strain evidence="14">CGMCC 1.13574</strain>
    </source>
</reference>
<evidence type="ECO:0000256" key="10">
    <source>
        <dbReference type="ARBA" id="ARBA00048475"/>
    </source>
</evidence>
<dbReference type="PROSITE" id="PS01058">
    <property type="entry name" value="SAICAR_SYNTHETASE_2"/>
    <property type="match status" value="1"/>
</dbReference>
<dbReference type="InterPro" id="IPR050089">
    <property type="entry name" value="SAICAR_synthetase"/>
</dbReference>
<dbReference type="PANTHER" id="PTHR43599">
    <property type="entry name" value="MULTIFUNCTIONAL PROTEIN ADE2"/>
    <property type="match status" value="1"/>
</dbReference>
<dbReference type="InterPro" id="IPR001636">
    <property type="entry name" value="SAICAR_synth"/>
</dbReference>
<dbReference type="HAMAP" id="MF_00137">
    <property type="entry name" value="SAICAR_synth"/>
    <property type="match status" value="1"/>
</dbReference>
<evidence type="ECO:0000256" key="7">
    <source>
        <dbReference type="ARBA" id="ARBA00022755"/>
    </source>
</evidence>
<organism evidence="13 14">
    <name type="scientific">Tumebacillus lipolyticus</name>
    <dbReference type="NCBI Taxonomy" id="1280370"/>
    <lineage>
        <taxon>Bacteria</taxon>
        <taxon>Bacillati</taxon>
        <taxon>Bacillota</taxon>
        <taxon>Bacilli</taxon>
        <taxon>Bacillales</taxon>
        <taxon>Alicyclobacillaceae</taxon>
        <taxon>Tumebacillus</taxon>
    </lineage>
</organism>
<dbReference type="InterPro" id="IPR033934">
    <property type="entry name" value="SAICAR_synt_PurC"/>
</dbReference>
<dbReference type="Gene3D" id="3.30.470.20">
    <property type="entry name" value="ATP-grasp fold, B domain"/>
    <property type="match status" value="1"/>
</dbReference>
<keyword evidence="5 11" id="KW-0436">Ligase</keyword>
<protein>
    <recommendedName>
        <fullName evidence="4 11">Phosphoribosylaminoimidazole-succinocarboxamide synthase</fullName>
        <ecNumber evidence="3 11">6.3.2.6</ecNumber>
    </recommendedName>
    <alternativeName>
        <fullName evidence="9 11">SAICAR synthetase</fullName>
    </alternativeName>
</protein>
<dbReference type="Pfam" id="PF01259">
    <property type="entry name" value="SAICAR_synt"/>
    <property type="match status" value="1"/>
</dbReference>
<dbReference type="CDD" id="cd01415">
    <property type="entry name" value="SAICAR_synt_PurC"/>
    <property type="match status" value="1"/>
</dbReference>
<dbReference type="SUPFAM" id="SSF56104">
    <property type="entry name" value="SAICAR synthase-like"/>
    <property type="match status" value="1"/>
</dbReference>
<evidence type="ECO:0000256" key="2">
    <source>
        <dbReference type="ARBA" id="ARBA00010190"/>
    </source>
</evidence>
<evidence type="ECO:0000313" key="13">
    <source>
        <dbReference type="EMBL" id="MFD2172241.1"/>
    </source>
</evidence>
<evidence type="ECO:0000256" key="1">
    <source>
        <dbReference type="ARBA" id="ARBA00004672"/>
    </source>
</evidence>
<evidence type="ECO:0000256" key="11">
    <source>
        <dbReference type="HAMAP-Rule" id="MF_00137"/>
    </source>
</evidence>
<keyword evidence="6 11" id="KW-0547">Nucleotide-binding</keyword>
<keyword evidence="14" id="KW-1185">Reference proteome</keyword>
<comment type="similarity">
    <text evidence="2 11">Belongs to the SAICAR synthetase family.</text>
</comment>
<dbReference type="EMBL" id="JBHUIO010000019">
    <property type="protein sequence ID" value="MFD2172241.1"/>
    <property type="molecule type" value="Genomic_DNA"/>
</dbReference>
<dbReference type="Gene3D" id="3.30.200.20">
    <property type="entry name" value="Phosphorylase Kinase, domain 1"/>
    <property type="match status" value="1"/>
</dbReference>
<proteinExistence type="inferred from homology"/>
<comment type="pathway">
    <text evidence="1 11">Purine metabolism; IMP biosynthesis via de novo pathway; 5-amino-1-(5-phospho-D-ribosyl)imidazole-4-carboxamide from 5-amino-1-(5-phospho-D-ribosyl)imidazole-4-carboxylate: step 1/2.</text>
</comment>
<keyword evidence="7 11" id="KW-0658">Purine biosynthesis</keyword>
<evidence type="ECO:0000256" key="4">
    <source>
        <dbReference type="ARBA" id="ARBA00016460"/>
    </source>
</evidence>
<dbReference type="InterPro" id="IPR018236">
    <property type="entry name" value="SAICAR_synthetase_CS"/>
</dbReference>
<dbReference type="NCBIfam" id="TIGR00081">
    <property type="entry name" value="purC"/>
    <property type="match status" value="1"/>
</dbReference>
<feature type="domain" description="SAICAR synthetase/ADE2 N-terminal" evidence="12">
    <location>
        <begin position="7"/>
        <end position="232"/>
    </location>
</feature>
<dbReference type="Proteomes" id="UP001597343">
    <property type="component" value="Unassembled WGS sequence"/>
</dbReference>
<gene>
    <name evidence="11 13" type="primary">purC</name>
    <name evidence="13" type="ORF">ACFSOY_20035</name>
</gene>
<evidence type="ECO:0000256" key="9">
    <source>
        <dbReference type="ARBA" id="ARBA00030409"/>
    </source>
</evidence>
<sequence length="238" mass="26818">MTKGEMLYEGKAKKVYLTDNSDLYIVEYKDDATAFNGEKKGTITGKGQLNNAISTIFMEMLNAQGIPTHFVEKMNDNEQLVKKVEIVLLEVVVRNIAAGSLAKRLGLAEGTVLPKAVVEFYYKDDDLGDPLINDSHIEVLELATPEIVAKMAEYGRKINEILVDYLKARKVTLVDFKLEFGITPQGELILADEISPDTCRFWDADTNEKLDKDRFRRDMGNVEEAYQEMLRRLGGVEA</sequence>
<evidence type="ECO:0000256" key="3">
    <source>
        <dbReference type="ARBA" id="ARBA00012217"/>
    </source>
</evidence>
<evidence type="ECO:0000256" key="8">
    <source>
        <dbReference type="ARBA" id="ARBA00022840"/>
    </source>
</evidence>
<name>A0ABW5A3Y1_9BACL</name>
<dbReference type="PANTHER" id="PTHR43599:SF3">
    <property type="entry name" value="SI:DKEY-6E2.2"/>
    <property type="match status" value="1"/>
</dbReference>
<evidence type="ECO:0000256" key="5">
    <source>
        <dbReference type="ARBA" id="ARBA00022598"/>
    </source>
</evidence>
<evidence type="ECO:0000259" key="12">
    <source>
        <dbReference type="Pfam" id="PF01259"/>
    </source>
</evidence>
<keyword evidence="8 11" id="KW-0067">ATP-binding</keyword>
<dbReference type="PROSITE" id="PS01057">
    <property type="entry name" value="SAICAR_SYNTHETASE_1"/>
    <property type="match status" value="1"/>
</dbReference>
<dbReference type="InterPro" id="IPR028923">
    <property type="entry name" value="SAICAR_synt/ADE2_N"/>
</dbReference>
<comment type="catalytic activity">
    <reaction evidence="10 11">
        <text>5-amino-1-(5-phospho-D-ribosyl)imidazole-4-carboxylate + L-aspartate + ATP = (2S)-2-[5-amino-1-(5-phospho-beta-D-ribosyl)imidazole-4-carboxamido]succinate + ADP + phosphate + 2 H(+)</text>
        <dbReference type="Rhea" id="RHEA:22628"/>
        <dbReference type="ChEBI" id="CHEBI:15378"/>
        <dbReference type="ChEBI" id="CHEBI:29991"/>
        <dbReference type="ChEBI" id="CHEBI:30616"/>
        <dbReference type="ChEBI" id="CHEBI:43474"/>
        <dbReference type="ChEBI" id="CHEBI:58443"/>
        <dbReference type="ChEBI" id="CHEBI:77657"/>
        <dbReference type="ChEBI" id="CHEBI:456216"/>
        <dbReference type="EC" id="6.3.2.6"/>
    </reaction>
</comment>
<evidence type="ECO:0000313" key="14">
    <source>
        <dbReference type="Proteomes" id="UP001597343"/>
    </source>
</evidence>
<dbReference type="EC" id="6.3.2.6" evidence="3 11"/>
<dbReference type="GO" id="GO:0004639">
    <property type="term" value="F:phosphoribosylaminoimidazolesuccinocarboxamide synthase activity"/>
    <property type="evidence" value="ECO:0007669"/>
    <property type="project" value="UniProtKB-EC"/>
</dbReference>
<accession>A0ABW5A3Y1</accession>
<dbReference type="RefSeq" id="WP_386049673.1">
    <property type="nucleotide sequence ID" value="NZ_JBHUIO010000019.1"/>
</dbReference>
<evidence type="ECO:0000256" key="6">
    <source>
        <dbReference type="ARBA" id="ARBA00022741"/>
    </source>
</evidence>